<evidence type="ECO:0000256" key="1">
    <source>
        <dbReference type="ARBA" id="ARBA00004123"/>
    </source>
</evidence>
<evidence type="ECO:0000256" key="5">
    <source>
        <dbReference type="SAM" id="Coils"/>
    </source>
</evidence>
<dbReference type="GO" id="GO:0006406">
    <property type="term" value="P:mRNA export from nucleus"/>
    <property type="evidence" value="ECO:0007669"/>
    <property type="project" value="InterPro"/>
</dbReference>
<dbReference type="OrthoDB" id="29024at2759"/>
<comment type="subcellular location">
    <subcellularLocation>
        <location evidence="1">Nucleus</location>
    </subcellularLocation>
</comment>
<sequence length="1565" mass="180650">MSLSDTLDRLSNKCGIQLKAKQIFDEELLNNWNSKSEELCERFRELESNDERIVWLRQMFMELLELFQETQFSAKITLQQISKFIESLCSSTSETLSSQELTSMVGKMFVSVSNQYIDEDDAKTVALARISNSLSREVFKFSRLSSKLMNGEQTTLLRHLLKKSKYELKKFNLLAECPTGYSQLVTLFLTAYYDPDNMEKIKLYVQQMYHIAGKYSLDSMRCLDVILSISSEFITEHHEFLIAFLKSTNFWPKHHIADPFRTDALNKGGNMVASNVIAFRLGQQTGDANLKYVDMVCILIRNGFINVLSIWENIQPDDQTLEQFFSDFTSEMEKNSMKGVLNPLAMAAALKSDDEGIDSRTRPVTEDENNEGKKSDQDADKSKEQTEESDKFVLKSARMKFIERLLAHGCITAAFFLINSQSGFMHVESQIPKLITRIFNHIIDPLYQSLVLSPQSTAASSLPLTIQENGILARKPRLVREIKTQDPFSTLSLRDRAVFYYPQWTSNLPVVDSVEGLYQKSHEYLSLLGARLAVDPQLICKICRIGKVDIAKHSDSLDKWVDYVRKFIFQCIPLLDINPVVASEVYDLMKRFPFEKRYFLYNEMLSKLSKDALPIKVGFNRTEREAKSILKALNIDRIDEQSRTLANLASTNPLATLMPAVKQIENYDKISELVVSTTTLFNDFACDVLQYVLLVRLTDNRNAVQDDGVNQSMWVQRLSVFIAGLAKECDRMDITNIKEYIVKTLHDGSVIAVSILRELVSTVGGIRDLNNVNVKQLKMLHSGEPLRKVARKLIFDCRDDNQAQGTKLIRYFNSENTLSEVIILLHNLNLKANTQEGHYKVLSTRCDEMNTLLWSFIELIKHCLKIEEFAKSVLPLDVLGNEYHVSTPWIFHLWRDYIDSHEETDESVALMIERAKFEDVDFSHLSREVFVNFWKLSLYDIQFDKTLYDERKCDLEAELSTLTSIKKKSEVSNNIKDLLVSCISHQRKFNSTKQLLQQQPRNWIHETTDNSIYAFFQYCVIPRVLFSPSDAVYTASFILLAFEVGDFMKLMEVFIRSEVLSSLLFCCTGSEAGNLGIFFAQLLGETERMRHDQQQDRKACRVLYEWHNIITEQVILTLQNKNYMSVRNGIEFMKHLSSLFPVIDTHIQLLYETISDNLEQEEREDIKLPSNALLGHLKARLKEALKLEEFCDLNEEERAAKLSLEVELEEIRFHEVQVANEKKQAEIRKQLEFNKKRREDAEKAKEAIEGESVASKATEDASIIRSESPLTDVQGGSWPLGKVLRFMDELRYNFNNNNLNKAVSCVFDPEEKTAIQDLAKQAMPLKDFQKNLQTIINRFLLSLVRSAENPDFINKLEEVVQSINCVTRDATKKRSDMYSDVPSRYEQPKPRSRYSGSNRTDTQTEITRNPGNVPSKDIRLSPSETTRSEITRNGSSEPSRYYSNRRNRDTRQEREYRTRSQNKEDERARPPSTTLASRNARQNASTFNQRTQERSEHRSITTQDTTDGRPPKRFRPDDNRNYRSSENRAKTSRKDTDRSRYTDRRNQALPQGPRATQEPSSRYQR</sequence>
<feature type="region of interest" description="Disordered" evidence="6">
    <location>
        <begin position="1371"/>
        <end position="1565"/>
    </location>
</feature>
<reference evidence="10 11" key="1">
    <citation type="submission" date="2020-06" db="EMBL/GenBank/DDBJ databases">
        <title>The yeast mating-type switching endonuclease HO is a domesticated member of an unorthodox homing genetic element family.</title>
        <authorList>
            <person name="Coughlan A.Y."/>
            <person name="Lombardi L."/>
            <person name="Braun-Galleani S."/>
            <person name="Martos A.R."/>
            <person name="Galeote V."/>
            <person name="Bigey F."/>
            <person name="Dequin S."/>
            <person name="Byrne K.P."/>
            <person name="Wolfe K.H."/>
        </authorList>
    </citation>
    <scope>NUCLEOTIDE SEQUENCE [LARGE SCALE GENOMIC DNA]</scope>
    <source>
        <strain evidence="10 11">CBS2947</strain>
    </source>
</reference>
<dbReference type="InterPro" id="IPR040007">
    <property type="entry name" value="Tho2"/>
</dbReference>
<feature type="domain" description="THO complex subunitTHOC2 C-terminal" evidence="7">
    <location>
        <begin position="1100"/>
        <end position="1177"/>
    </location>
</feature>
<feature type="compositionally biased region" description="Basic and acidic residues" evidence="6">
    <location>
        <begin position="1506"/>
        <end position="1546"/>
    </location>
</feature>
<dbReference type="GO" id="GO:0003729">
    <property type="term" value="F:mRNA binding"/>
    <property type="evidence" value="ECO:0007669"/>
    <property type="project" value="TreeGrafter"/>
</dbReference>
<evidence type="ECO:0000259" key="8">
    <source>
        <dbReference type="Pfam" id="PF11732"/>
    </source>
</evidence>
<comment type="similarity">
    <text evidence="2">Belongs to the THOC2 family.</text>
</comment>
<feature type="region of interest" description="Disordered" evidence="6">
    <location>
        <begin position="352"/>
        <end position="389"/>
    </location>
</feature>
<evidence type="ECO:0000313" key="10">
    <source>
        <dbReference type="EMBL" id="QLQ79641.1"/>
    </source>
</evidence>
<dbReference type="PANTHER" id="PTHR21597">
    <property type="entry name" value="THO2 PROTEIN"/>
    <property type="match status" value="1"/>
</dbReference>
<dbReference type="Pfam" id="PF11732">
    <property type="entry name" value="Thoc2"/>
    <property type="match status" value="1"/>
</dbReference>
<proteinExistence type="inferred from homology"/>
<evidence type="ECO:0000259" key="7">
    <source>
        <dbReference type="Pfam" id="PF11262"/>
    </source>
</evidence>
<name>A0A7H9HQU0_9SACH</name>
<feature type="compositionally biased region" description="Basic and acidic residues" evidence="6">
    <location>
        <begin position="1446"/>
        <end position="1469"/>
    </location>
</feature>
<evidence type="ECO:0000256" key="4">
    <source>
        <dbReference type="ARBA" id="ARBA00023242"/>
    </source>
</evidence>
<evidence type="ECO:0000259" key="9">
    <source>
        <dbReference type="Pfam" id="PF16134"/>
    </source>
</evidence>
<dbReference type="Proteomes" id="UP000510647">
    <property type="component" value="Chromosome 3"/>
</dbReference>
<dbReference type="Pfam" id="PF11262">
    <property type="entry name" value="Tho2"/>
    <property type="match status" value="2"/>
</dbReference>
<feature type="compositionally biased region" description="Polar residues" evidence="6">
    <location>
        <begin position="1394"/>
        <end position="1412"/>
    </location>
</feature>
<feature type="compositionally biased region" description="Polar residues" evidence="6">
    <location>
        <begin position="1431"/>
        <end position="1444"/>
    </location>
</feature>
<dbReference type="InterPro" id="IPR021726">
    <property type="entry name" value="THO_THOC2_N"/>
</dbReference>
<dbReference type="PANTHER" id="PTHR21597:SF0">
    <property type="entry name" value="THO COMPLEX SUBUNIT 2"/>
    <property type="match status" value="1"/>
</dbReference>
<dbReference type="InterPro" id="IPR032302">
    <property type="entry name" value="THOC2_N"/>
</dbReference>
<gene>
    <name evidence="10" type="ORF">HG537_0C02880</name>
</gene>
<protein>
    <recommendedName>
        <fullName evidence="3">THO complex subunit 2</fullName>
    </recommendedName>
</protein>
<evidence type="ECO:0000256" key="6">
    <source>
        <dbReference type="SAM" id="MobiDB-lite"/>
    </source>
</evidence>
<feature type="domain" description="THO complex subunitTHOC2 C-terminal" evidence="7">
    <location>
        <begin position="924"/>
        <end position="1095"/>
    </location>
</feature>
<dbReference type="Pfam" id="PF16134">
    <property type="entry name" value="THOC2_N"/>
    <property type="match status" value="1"/>
</dbReference>
<feature type="domain" description="THO complex subunitTHOC2 N-terminal" evidence="8">
    <location>
        <begin position="645"/>
        <end position="719"/>
    </location>
</feature>
<keyword evidence="4" id="KW-0539">Nucleus</keyword>
<dbReference type="GO" id="GO:0000445">
    <property type="term" value="C:THO complex part of transcription export complex"/>
    <property type="evidence" value="ECO:0007669"/>
    <property type="project" value="TreeGrafter"/>
</dbReference>
<evidence type="ECO:0000256" key="2">
    <source>
        <dbReference type="ARBA" id="ARBA00007857"/>
    </source>
</evidence>
<feature type="compositionally biased region" description="Polar residues" evidence="6">
    <location>
        <begin position="1471"/>
        <end position="1490"/>
    </location>
</feature>
<organism evidence="10 11">
    <name type="scientific">Torulaspora globosa</name>
    <dbReference type="NCBI Taxonomy" id="48254"/>
    <lineage>
        <taxon>Eukaryota</taxon>
        <taxon>Fungi</taxon>
        <taxon>Dikarya</taxon>
        <taxon>Ascomycota</taxon>
        <taxon>Saccharomycotina</taxon>
        <taxon>Saccharomycetes</taxon>
        <taxon>Saccharomycetales</taxon>
        <taxon>Saccharomycetaceae</taxon>
        <taxon>Torulaspora</taxon>
    </lineage>
</organism>
<dbReference type="EMBL" id="CP059269">
    <property type="protein sequence ID" value="QLQ79641.1"/>
    <property type="molecule type" value="Genomic_DNA"/>
</dbReference>
<feature type="domain" description="THO complex subunit 2 N-terminal" evidence="9">
    <location>
        <begin position="24"/>
        <end position="643"/>
    </location>
</feature>
<evidence type="ECO:0000313" key="11">
    <source>
        <dbReference type="Proteomes" id="UP000510647"/>
    </source>
</evidence>
<accession>A0A7H9HQU0</accession>
<keyword evidence="11" id="KW-1185">Reference proteome</keyword>
<dbReference type="InterPro" id="IPR021418">
    <property type="entry name" value="THO_THOC2_C"/>
</dbReference>
<evidence type="ECO:0000256" key="3">
    <source>
        <dbReference type="ARBA" id="ARBA00019596"/>
    </source>
</evidence>
<feature type="coiled-coil region" evidence="5">
    <location>
        <begin position="1224"/>
        <end position="1251"/>
    </location>
</feature>
<dbReference type="GO" id="GO:0006397">
    <property type="term" value="P:mRNA processing"/>
    <property type="evidence" value="ECO:0007669"/>
    <property type="project" value="InterPro"/>
</dbReference>
<keyword evidence="5" id="KW-0175">Coiled coil</keyword>